<organism evidence="1 2">
    <name type="scientific">Gulo gulo</name>
    <name type="common">Wolverine</name>
    <name type="synonym">Gluton</name>
    <dbReference type="NCBI Taxonomy" id="48420"/>
    <lineage>
        <taxon>Eukaryota</taxon>
        <taxon>Metazoa</taxon>
        <taxon>Chordata</taxon>
        <taxon>Craniata</taxon>
        <taxon>Vertebrata</taxon>
        <taxon>Euteleostomi</taxon>
        <taxon>Mammalia</taxon>
        <taxon>Eutheria</taxon>
        <taxon>Laurasiatheria</taxon>
        <taxon>Carnivora</taxon>
        <taxon>Caniformia</taxon>
        <taxon>Musteloidea</taxon>
        <taxon>Mustelidae</taxon>
        <taxon>Guloninae</taxon>
        <taxon>Gulo</taxon>
    </lineage>
</organism>
<dbReference type="Proteomes" id="UP000269945">
    <property type="component" value="Unassembled WGS sequence"/>
</dbReference>
<dbReference type="AlphaFoldDB" id="A0A9X9LYL1"/>
<name>A0A9X9LYL1_GULGU</name>
<dbReference type="EMBL" id="CYRY02029340">
    <property type="protein sequence ID" value="VCX04122.1"/>
    <property type="molecule type" value="Genomic_DNA"/>
</dbReference>
<reference evidence="1 2" key="1">
    <citation type="submission" date="2018-10" db="EMBL/GenBank/DDBJ databases">
        <authorList>
            <person name="Ekblom R."/>
            <person name="Jareborg N."/>
        </authorList>
    </citation>
    <scope>NUCLEOTIDE SEQUENCE [LARGE SCALE GENOMIC DNA]</scope>
    <source>
        <tissue evidence="1">Muscle</tissue>
    </source>
</reference>
<gene>
    <name evidence="1" type="ORF">BN2614_LOCUS3</name>
</gene>
<evidence type="ECO:0000313" key="2">
    <source>
        <dbReference type="Proteomes" id="UP000269945"/>
    </source>
</evidence>
<evidence type="ECO:0000313" key="1">
    <source>
        <dbReference type="EMBL" id="VCX04122.1"/>
    </source>
</evidence>
<sequence length="62" mass="6932">MLCPHSGRWRQSHCPALGGFISPQNWGSQALQRPSFKAAFSPNHCPPTDSYLCRLVYPQDST</sequence>
<protein>
    <submittedName>
        <fullName evidence="1">Uncharacterized protein</fullName>
    </submittedName>
</protein>
<comment type="caution">
    <text evidence="1">The sequence shown here is derived from an EMBL/GenBank/DDBJ whole genome shotgun (WGS) entry which is preliminary data.</text>
</comment>
<keyword evidence="2" id="KW-1185">Reference proteome</keyword>
<proteinExistence type="predicted"/>
<accession>A0A9X9LYL1</accession>